<feature type="compositionally biased region" description="Low complexity" evidence="1">
    <location>
        <begin position="291"/>
        <end position="319"/>
    </location>
</feature>
<dbReference type="EMBL" id="BTSY01000002">
    <property type="protein sequence ID" value="GMT13729.1"/>
    <property type="molecule type" value="Genomic_DNA"/>
</dbReference>
<evidence type="ECO:0000313" key="3">
    <source>
        <dbReference type="Proteomes" id="UP001432322"/>
    </source>
</evidence>
<protein>
    <submittedName>
        <fullName evidence="2">Uncharacterized protein</fullName>
    </submittedName>
</protein>
<evidence type="ECO:0000256" key="1">
    <source>
        <dbReference type="SAM" id="MobiDB-lite"/>
    </source>
</evidence>
<feature type="compositionally biased region" description="Gly residues" evidence="1">
    <location>
        <begin position="239"/>
        <end position="259"/>
    </location>
</feature>
<feature type="compositionally biased region" description="Gly residues" evidence="1">
    <location>
        <begin position="274"/>
        <end position="284"/>
    </location>
</feature>
<feature type="compositionally biased region" description="Gly residues" evidence="1">
    <location>
        <begin position="207"/>
        <end position="217"/>
    </location>
</feature>
<feature type="region of interest" description="Disordered" evidence="1">
    <location>
        <begin position="117"/>
        <end position="319"/>
    </location>
</feature>
<comment type="caution">
    <text evidence="2">The sequence shown here is derived from an EMBL/GenBank/DDBJ whole genome shotgun (WGS) entry which is preliminary data.</text>
</comment>
<organism evidence="2 3">
    <name type="scientific">Pristionchus fissidentatus</name>
    <dbReference type="NCBI Taxonomy" id="1538716"/>
    <lineage>
        <taxon>Eukaryota</taxon>
        <taxon>Metazoa</taxon>
        <taxon>Ecdysozoa</taxon>
        <taxon>Nematoda</taxon>
        <taxon>Chromadorea</taxon>
        <taxon>Rhabditida</taxon>
        <taxon>Rhabditina</taxon>
        <taxon>Diplogasteromorpha</taxon>
        <taxon>Diplogasteroidea</taxon>
        <taxon>Neodiplogasteridae</taxon>
        <taxon>Pristionchus</taxon>
    </lineage>
</organism>
<reference evidence="2" key="1">
    <citation type="submission" date="2023-10" db="EMBL/GenBank/DDBJ databases">
        <title>Genome assembly of Pristionchus species.</title>
        <authorList>
            <person name="Yoshida K."/>
            <person name="Sommer R.J."/>
        </authorList>
    </citation>
    <scope>NUCLEOTIDE SEQUENCE</scope>
    <source>
        <strain evidence="2">RS5133</strain>
    </source>
</reference>
<gene>
    <name evidence="2" type="ORF">PFISCL1PPCAC_5026</name>
</gene>
<proteinExistence type="predicted"/>
<feature type="non-terminal residue" evidence="2">
    <location>
        <position position="1"/>
    </location>
</feature>
<dbReference type="Proteomes" id="UP001432322">
    <property type="component" value="Unassembled WGS sequence"/>
</dbReference>
<keyword evidence="3" id="KW-1185">Reference proteome</keyword>
<feature type="region of interest" description="Disordered" evidence="1">
    <location>
        <begin position="332"/>
        <end position="360"/>
    </location>
</feature>
<feature type="region of interest" description="Disordered" evidence="1">
    <location>
        <begin position="26"/>
        <end position="46"/>
    </location>
</feature>
<evidence type="ECO:0000313" key="2">
    <source>
        <dbReference type="EMBL" id="GMT13729.1"/>
    </source>
</evidence>
<accession>A0AAV5V2T2</accession>
<name>A0AAV5V2T2_9BILA</name>
<feature type="compositionally biased region" description="Low complexity" evidence="1">
    <location>
        <begin position="129"/>
        <end position="140"/>
    </location>
</feature>
<sequence length="387" mass="41441">FSAMLWLEESISSNWALGTTLLGSPRMSQHTEDSSGMPSPDELTAPLFTTTDREDTSSLLDGATPVPCLLEDDRPNVDFQLSSIGVVYSDYYDRIRDDAEWNELGQMRYVPLYSPRTSHGSFSSDRMSSEGSVSPSLPSPIGEHLKSKRDSQSSVHFPIVAGAPQPFPDPFSDREAWTAGNNGRRGGKNSNKPSYGTILEPKNDYGATGGGMGGGEYGSSSQDSHTEVFGGSQESLNNGYGGGQKGYGGGGGGDYGGRGYGRHNNRSNSHSNGDNGGRRMGGGAPARRQHYNSVGYGNNYSSNDYGNNGGSSSYYDQHSSYDQPWRNNDFFESTNKYGGPIHHGGGGGAPSAPSGPLPNAFSRANINDEQKNNLMANLARLCNQRTY</sequence>
<dbReference type="AlphaFoldDB" id="A0AAV5V2T2"/>
<feature type="compositionally biased region" description="Polar residues" evidence="1">
    <location>
        <begin position="117"/>
        <end position="126"/>
    </location>
</feature>